<dbReference type="EMBL" id="QJKJ01004871">
    <property type="protein sequence ID" value="RDX92453.1"/>
    <property type="molecule type" value="Genomic_DNA"/>
</dbReference>
<organism evidence="1 2">
    <name type="scientific">Mucuna pruriens</name>
    <name type="common">Velvet bean</name>
    <name type="synonym">Dolichos pruriens</name>
    <dbReference type="NCBI Taxonomy" id="157652"/>
    <lineage>
        <taxon>Eukaryota</taxon>
        <taxon>Viridiplantae</taxon>
        <taxon>Streptophyta</taxon>
        <taxon>Embryophyta</taxon>
        <taxon>Tracheophyta</taxon>
        <taxon>Spermatophyta</taxon>
        <taxon>Magnoliopsida</taxon>
        <taxon>eudicotyledons</taxon>
        <taxon>Gunneridae</taxon>
        <taxon>Pentapetalae</taxon>
        <taxon>rosids</taxon>
        <taxon>fabids</taxon>
        <taxon>Fabales</taxon>
        <taxon>Fabaceae</taxon>
        <taxon>Papilionoideae</taxon>
        <taxon>50 kb inversion clade</taxon>
        <taxon>NPAAA clade</taxon>
        <taxon>indigoferoid/millettioid clade</taxon>
        <taxon>Phaseoleae</taxon>
        <taxon>Mucuna</taxon>
    </lineage>
</organism>
<evidence type="ECO:0000313" key="1">
    <source>
        <dbReference type="EMBL" id="RDX92453.1"/>
    </source>
</evidence>
<accession>A0A371GQ24</accession>
<evidence type="ECO:0000313" key="2">
    <source>
        <dbReference type="Proteomes" id="UP000257109"/>
    </source>
</evidence>
<gene>
    <name evidence="1" type="ORF">CR513_25420</name>
</gene>
<reference evidence="1" key="1">
    <citation type="submission" date="2018-05" db="EMBL/GenBank/DDBJ databases">
        <title>Draft genome of Mucuna pruriens seed.</title>
        <authorList>
            <person name="Nnadi N.E."/>
            <person name="Vos R."/>
            <person name="Hasami M.H."/>
            <person name="Devisetty U.K."/>
            <person name="Aguiy J.C."/>
        </authorList>
    </citation>
    <scope>NUCLEOTIDE SEQUENCE [LARGE SCALE GENOMIC DNA]</scope>
    <source>
        <strain evidence="1">JCA_2017</strain>
    </source>
</reference>
<comment type="caution">
    <text evidence="1">The sequence shown here is derived from an EMBL/GenBank/DDBJ whole genome shotgun (WGS) entry which is preliminary data.</text>
</comment>
<name>A0A371GQ24_MUCPR</name>
<sequence>MVIRERVSQEPPPVISFDEKDMRYKPLRHDEPMSADMEPYAAKLYGFAGEQVEIRGGIELETTFGESSYARTIQVLYMVLDMEASYNVIRGRLMHWFEDNLRIDSRPAQADWADVNVLDLDLDRKCKDERERPLLVEDLKETSIGTSPVHKTKIGTTLMREEDSNLISFL</sequence>
<dbReference type="Proteomes" id="UP000257109">
    <property type="component" value="Unassembled WGS sequence"/>
</dbReference>
<keyword evidence="2" id="KW-1185">Reference proteome</keyword>
<dbReference type="OrthoDB" id="2919534at2759"/>
<protein>
    <submittedName>
        <fullName evidence="1">Uncharacterized protein</fullName>
    </submittedName>
</protein>
<dbReference type="AlphaFoldDB" id="A0A371GQ24"/>
<feature type="non-terminal residue" evidence="1">
    <location>
        <position position="1"/>
    </location>
</feature>
<proteinExistence type="predicted"/>